<dbReference type="SUPFAM" id="SSF53474">
    <property type="entry name" value="alpha/beta-Hydrolases"/>
    <property type="match status" value="1"/>
</dbReference>
<dbReference type="InterPro" id="IPR029058">
    <property type="entry name" value="AB_hydrolase_fold"/>
</dbReference>
<evidence type="ECO:0000313" key="2">
    <source>
        <dbReference type="EMBL" id="MBC2666102.1"/>
    </source>
</evidence>
<dbReference type="AlphaFoldDB" id="A0A7X1KLZ8"/>
<accession>A0A7X1KLZ8</accession>
<evidence type="ECO:0000313" key="3">
    <source>
        <dbReference type="Proteomes" id="UP000566813"/>
    </source>
</evidence>
<dbReference type="RefSeq" id="WP_185664407.1">
    <property type="nucleotide sequence ID" value="NZ_JACLAW010000008.1"/>
</dbReference>
<evidence type="ECO:0000256" key="1">
    <source>
        <dbReference type="SAM" id="SignalP"/>
    </source>
</evidence>
<keyword evidence="3" id="KW-1185">Reference proteome</keyword>
<dbReference type="Proteomes" id="UP000566813">
    <property type="component" value="Unassembled WGS sequence"/>
</dbReference>
<dbReference type="EMBL" id="JACLAW010000008">
    <property type="protein sequence ID" value="MBC2666102.1"/>
    <property type="molecule type" value="Genomic_DNA"/>
</dbReference>
<gene>
    <name evidence="2" type="ORF">H7F51_11295</name>
</gene>
<sequence>MTLRLRSAALSLALAALTSAAPTLVRAQEAEEPRAASAAPTGPIVTDHYHATFVRLGSDRADGLLFEPNAPGAKSRIAVVFTFPRATFGAPAGPDLATRGYRVLLVTPYTEDESPFDGIAETSAAVRYARSLPGVEKVVVMSHSGGGRMMAFYAALAEKGPAACQGPTMIHPCKTEQTTGIAKADGLVLLDPAPGGFNTASAMDPAYLGVTGKRSRAALDMYAAANGFNAKTGAATYSSAFLKRFYAAQSARNNAAVAEALAKLKAAESGKGSFKGDEPFLVPGAVNGGNGASPYHADLSLLSHTKRPHILVRGDGSQTETILRSVRPTTSAADVKNLDTLCCATLNYSVRHFLENDAIRTTPQFAVTADDIVGIDWRSGMRTTPGSAESITVPSLILTMTCFHFVVPGEIVFDHLAAKDKTYAAVEGATHNFTPCKPQYGNTRKATFDFVDAWLSKPGRF</sequence>
<name>A0A7X1KLZ8_9SPHN</name>
<proteinExistence type="predicted"/>
<comment type="caution">
    <text evidence="2">The sequence shown here is derived from an EMBL/GenBank/DDBJ whole genome shotgun (WGS) entry which is preliminary data.</text>
</comment>
<organism evidence="2 3">
    <name type="scientific">Novosphingobium flavum</name>
    <dbReference type="NCBI Taxonomy" id="1778672"/>
    <lineage>
        <taxon>Bacteria</taxon>
        <taxon>Pseudomonadati</taxon>
        <taxon>Pseudomonadota</taxon>
        <taxon>Alphaproteobacteria</taxon>
        <taxon>Sphingomonadales</taxon>
        <taxon>Sphingomonadaceae</taxon>
        <taxon>Novosphingobium</taxon>
    </lineage>
</organism>
<protein>
    <recommendedName>
        <fullName evidence="4">Alpha/beta hydrolase</fullName>
    </recommendedName>
</protein>
<feature type="chain" id="PRO_5030511612" description="Alpha/beta hydrolase" evidence="1">
    <location>
        <begin position="21"/>
        <end position="461"/>
    </location>
</feature>
<reference evidence="2 3" key="1">
    <citation type="submission" date="2020-08" db="EMBL/GenBank/DDBJ databases">
        <title>The genome sequence of type strain Novosphingobium flavum NBRC 111647.</title>
        <authorList>
            <person name="Liu Y."/>
        </authorList>
    </citation>
    <scope>NUCLEOTIDE SEQUENCE [LARGE SCALE GENOMIC DNA]</scope>
    <source>
        <strain evidence="2 3">NBRC 111647</strain>
    </source>
</reference>
<feature type="signal peptide" evidence="1">
    <location>
        <begin position="1"/>
        <end position="20"/>
    </location>
</feature>
<evidence type="ECO:0008006" key="4">
    <source>
        <dbReference type="Google" id="ProtNLM"/>
    </source>
</evidence>
<dbReference type="Gene3D" id="3.40.50.1820">
    <property type="entry name" value="alpha/beta hydrolase"/>
    <property type="match status" value="2"/>
</dbReference>
<keyword evidence="1" id="KW-0732">Signal</keyword>